<protein>
    <submittedName>
        <fullName evidence="1">Uncharacterized protein</fullName>
    </submittedName>
</protein>
<comment type="caution">
    <text evidence="1">The sequence shown here is derived from an EMBL/GenBank/DDBJ whole genome shotgun (WGS) entry which is preliminary data.</text>
</comment>
<keyword evidence="2" id="KW-1185">Reference proteome</keyword>
<dbReference type="AlphaFoldDB" id="A0AAW1J736"/>
<dbReference type="Proteomes" id="UP001443914">
    <property type="component" value="Unassembled WGS sequence"/>
</dbReference>
<accession>A0AAW1J736</accession>
<evidence type="ECO:0000313" key="2">
    <source>
        <dbReference type="Proteomes" id="UP001443914"/>
    </source>
</evidence>
<evidence type="ECO:0000313" key="1">
    <source>
        <dbReference type="EMBL" id="KAK9698790.1"/>
    </source>
</evidence>
<dbReference type="EMBL" id="JBDFQZ010000008">
    <property type="protein sequence ID" value="KAK9698790.1"/>
    <property type="molecule type" value="Genomic_DNA"/>
</dbReference>
<dbReference type="PANTHER" id="PTHR38925:SF1">
    <property type="entry name" value="PROTEIN, PUTATIVE-RELATED"/>
    <property type="match status" value="1"/>
</dbReference>
<sequence>MGIHLIPLAAFHLSRGGGGVATPRILGTLIWPYLLKLCLSLKLSPQDLITSSRFLFFQLSQILVHDDRTVNNNSRLNRALRLVRERVVQSREVGRHFPSSGEESLHLLAMLSL</sequence>
<gene>
    <name evidence="1" type="ORF">RND81_08G131500</name>
</gene>
<name>A0AAW1J736_SAPOF</name>
<organism evidence="1 2">
    <name type="scientific">Saponaria officinalis</name>
    <name type="common">Common soapwort</name>
    <name type="synonym">Lychnis saponaria</name>
    <dbReference type="NCBI Taxonomy" id="3572"/>
    <lineage>
        <taxon>Eukaryota</taxon>
        <taxon>Viridiplantae</taxon>
        <taxon>Streptophyta</taxon>
        <taxon>Embryophyta</taxon>
        <taxon>Tracheophyta</taxon>
        <taxon>Spermatophyta</taxon>
        <taxon>Magnoliopsida</taxon>
        <taxon>eudicotyledons</taxon>
        <taxon>Gunneridae</taxon>
        <taxon>Pentapetalae</taxon>
        <taxon>Caryophyllales</taxon>
        <taxon>Caryophyllaceae</taxon>
        <taxon>Caryophylleae</taxon>
        <taxon>Saponaria</taxon>
    </lineage>
</organism>
<dbReference type="PANTHER" id="PTHR38925">
    <property type="entry name" value="PROTEIN, PUTATIVE-RELATED"/>
    <property type="match status" value="1"/>
</dbReference>
<proteinExistence type="predicted"/>
<reference evidence="1" key="1">
    <citation type="submission" date="2024-03" db="EMBL/GenBank/DDBJ databases">
        <title>WGS assembly of Saponaria officinalis var. Norfolk2.</title>
        <authorList>
            <person name="Jenkins J."/>
            <person name="Shu S."/>
            <person name="Grimwood J."/>
            <person name="Barry K."/>
            <person name="Goodstein D."/>
            <person name="Schmutz J."/>
            <person name="Leebens-Mack J."/>
            <person name="Osbourn A."/>
        </authorList>
    </citation>
    <scope>NUCLEOTIDE SEQUENCE [LARGE SCALE GENOMIC DNA]</scope>
    <source>
        <strain evidence="1">JIC</strain>
    </source>
</reference>